<evidence type="ECO:0000313" key="1">
    <source>
        <dbReference type="EMBL" id="AZA81460.1"/>
    </source>
</evidence>
<name>A0ABM7AUX8_CHRLC</name>
<evidence type="ECO:0008006" key="3">
    <source>
        <dbReference type="Google" id="ProtNLM"/>
    </source>
</evidence>
<protein>
    <recommendedName>
        <fullName evidence="3">Bacteriocin</fullName>
    </recommendedName>
</protein>
<evidence type="ECO:0000313" key="2">
    <source>
        <dbReference type="Proteomes" id="UP000279972"/>
    </source>
</evidence>
<dbReference type="EMBL" id="CP033924">
    <property type="protein sequence ID" value="AZA81460.1"/>
    <property type="molecule type" value="Genomic_DNA"/>
</dbReference>
<keyword evidence="2" id="KW-1185">Reference proteome</keyword>
<gene>
    <name evidence="1" type="ORF">EG342_05880</name>
</gene>
<reference evidence="1 2" key="1">
    <citation type="submission" date="2018-11" db="EMBL/GenBank/DDBJ databases">
        <title>Proposal to divide the Flavobacteriaceae and reorganize its genera based on Amino Acid Identity values calculated from whole genome sequences.</title>
        <authorList>
            <person name="Nicholson A.C."/>
            <person name="Gulvik C.A."/>
            <person name="Whitney A.M."/>
            <person name="Humrighouse B.W."/>
            <person name="Bell M."/>
            <person name="Holmes B."/>
            <person name="Steigerwalt A.G."/>
            <person name="Villarma A."/>
            <person name="Sheth M."/>
            <person name="Batra D."/>
            <person name="Pryor J."/>
            <person name="Bernardet J.-F."/>
            <person name="Hugo C."/>
            <person name="Kampfer P."/>
            <person name="Newman J."/>
            <person name="McQuiston J.R."/>
        </authorList>
    </citation>
    <scope>NUCLEOTIDE SEQUENCE [LARGE SCALE GENOMIC DNA]</scope>
    <source>
        <strain evidence="1 2">KC_1864</strain>
    </source>
</reference>
<accession>A0ABM7AUX8</accession>
<proteinExistence type="predicted"/>
<dbReference type="Proteomes" id="UP000279972">
    <property type="component" value="Chromosome"/>
</dbReference>
<sequence>MFERILSRSFYRRDDSRTYWKRWILLLIKKIKLNTTQFKLLTMKKSTIPTKRLTKKEMKEISGARPFCPLVVSCFDPSTGQEMYGVHGIQDGPCC</sequence>
<organism evidence="1 2">
    <name type="scientific">Chryseobacterium lactis</name>
    <dbReference type="NCBI Taxonomy" id="1241981"/>
    <lineage>
        <taxon>Bacteria</taxon>
        <taxon>Pseudomonadati</taxon>
        <taxon>Bacteroidota</taxon>
        <taxon>Flavobacteriia</taxon>
        <taxon>Flavobacteriales</taxon>
        <taxon>Weeksellaceae</taxon>
        <taxon>Chryseobacterium group</taxon>
        <taxon>Chryseobacterium</taxon>
    </lineage>
</organism>